<gene>
    <name evidence="1" type="ORF">GCM10010911_15040</name>
</gene>
<reference evidence="1" key="1">
    <citation type="journal article" date="2014" name="Int. J. Syst. Evol. Microbiol.">
        <title>Complete genome sequence of Corynebacterium casei LMG S-19264T (=DSM 44701T), isolated from a smear-ripened cheese.</title>
        <authorList>
            <consortium name="US DOE Joint Genome Institute (JGI-PGF)"/>
            <person name="Walter F."/>
            <person name="Albersmeier A."/>
            <person name="Kalinowski J."/>
            <person name="Ruckert C."/>
        </authorList>
    </citation>
    <scope>NUCLEOTIDE SEQUENCE</scope>
    <source>
        <strain evidence="1">CGMCC 1.15178</strain>
    </source>
</reference>
<comment type="caution">
    <text evidence="1">The sequence shown here is derived from an EMBL/GenBank/DDBJ whole genome shotgun (WGS) entry which is preliminary data.</text>
</comment>
<keyword evidence="2" id="KW-1185">Reference proteome</keyword>
<evidence type="ECO:0000313" key="2">
    <source>
        <dbReference type="Proteomes" id="UP000612456"/>
    </source>
</evidence>
<protein>
    <submittedName>
        <fullName evidence="1">Uncharacterized protein</fullName>
    </submittedName>
</protein>
<accession>A0A916YSB7</accession>
<sequence length="670" mass="75768">MNMSKFAYMLRFTLQPGHLVEERLEELAAFCQKGRIDDVMFFIAPLNLNHIEMEEARRWMETIAKAQQRLKSIGVTTSINPLNTLLHDSAGNILPADRSFQLMVDPSGNQSSVAVCPLCPEWRSYITGMYAFYATLQPYSLWVEDDFRYHNHGPLEWGGCFCEAHLREFARQAGVASITREEFVRGMLADGEPHEFRRIWLNTCRKTLVELAQAISEAVHRVSPDTRIGLMTSVPAAHAAEGRDWHGLMEAFDGKNPAIIRPHLPAYMETSGIKYAWEFNAVSRLTAPLIPDRTEIYPELENVPYTSYSKSRRFQQYQLETALLLGSRGITLNIIDMVGNGLYPEEKTAEWLDAEKDFLNAVASLRIQASQGEGVQVLVNDQSSWYLHTTNQRGMEALYPRETYWASLLSAYGIANEYAVDWPKKPGIVALSGQILRSYNEEKIRELFKNHCVLLEGEAVHTLYSMGLGFLCGMTGVKWRELQTIEQIVNGREYSGTKEGRMRPYLTLGHCLDIQYEQGSTEVISQILDTDGQVVCPGMTIVNSRIFILPYGQESHLGTLNPIRRAVLQEFISLMGDRQPLMITSYSPHLSVYEFRGSATQTIAIVNHSLDDREDIELGGMDLTDESWELFSRLHPHGRRIALQSSSNRTVVPSAFPALSMIVLHKSIAT</sequence>
<organism evidence="1 2">
    <name type="scientific">Paenibacillus nasutitermitis</name>
    <dbReference type="NCBI Taxonomy" id="1652958"/>
    <lineage>
        <taxon>Bacteria</taxon>
        <taxon>Bacillati</taxon>
        <taxon>Bacillota</taxon>
        <taxon>Bacilli</taxon>
        <taxon>Bacillales</taxon>
        <taxon>Paenibacillaceae</taxon>
        <taxon>Paenibacillus</taxon>
    </lineage>
</organism>
<dbReference type="AlphaFoldDB" id="A0A916YSB7"/>
<dbReference type="EMBL" id="BMHP01000001">
    <property type="protein sequence ID" value="GGD58220.1"/>
    <property type="molecule type" value="Genomic_DNA"/>
</dbReference>
<evidence type="ECO:0000313" key="1">
    <source>
        <dbReference type="EMBL" id="GGD58220.1"/>
    </source>
</evidence>
<name>A0A916YSB7_9BACL</name>
<reference evidence="1" key="2">
    <citation type="submission" date="2020-09" db="EMBL/GenBank/DDBJ databases">
        <authorList>
            <person name="Sun Q."/>
            <person name="Zhou Y."/>
        </authorList>
    </citation>
    <scope>NUCLEOTIDE SEQUENCE</scope>
    <source>
        <strain evidence="1">CGMCC 1.15178</strain>
    </source>
</reference>
<dbReference type="Proteomes" id="UP000612456">
    <property type="component" value="Unassembled WGS sequence"/>
</dbReference>
<proteinExistence type="predicted"/>